<sequence length="89" mass="9795">MEHKLPRDWFHVPAPESLVLGLFELSFDIVIDGSPDEFEGGLSVTEIVGGVSYRKYSLATSDSELLASPPPPSDFQVPHMVHLREGFVA</sequence>
<organism evidence="1 2">
    <name type="scientific">Clitoria ternatea</name>
    <name type="common">Butterfly pea</name>
    <dbReference type="NCBI Taxonomy" id="43366"/>
    <lineage>
        <taxon>Eukaryota</taxon>
        <taxon>Viridiplantae</taxon>
        <taxon>Streptophyta</taxon>
        <taxon>Embryophyta</taxon>
        <taxon>Tracheophyta</taxon>
        <taxon>Spermatophyta</taxon>
        <taxon>Magnoliopsida</taxon>
        <taxon>eudicotyledons</taxon>
        <taxon>Gunneridae</taxon>
        <taxon>Pentapetalae</taxon>
        <taxon>rosids</taxon>
        <taxon>fabids</taxon>
        <taxon>Fabales</taxon>
        <taxon>Fabaceae</taxon>
        <taxon>Papilionoideae</taxon>
        <taxon>50 kb inversion clade</taxon>
        <taxon>NPAAA clade</taxon>
        <taxon>indigoferoid/millettioid clade</taxon>
        <taxon>Phaseoleae</taxon>
        <taxon>Clitoria</taxon>
    </lineage>
</organism>
<dbReference type="Proteomes" id="UP001359559">
    <property type="component" value="Unassembled WGS sequence"/>
</dbReference>
<accession>A0AAN9Q0L7</accession>
<protein>
    <submittedName>
        <fullName evidence="1">Uncharacterized protein</fullName>
    </submittedName>
</protein>
<proteinExistence type="predicted"/>
<dbReference type="AlphaFoldDB" id="A0AAN9Q0L7"/>
<evidence type="ECO:0000313" key="1">
    <source>
        <dbReference type="EMBL" id="KAK7319745.1"/>
    </source>
</evidence>
<keyword evidence="2" id="KW-1185">Reference proteome</keyword>
<gene>
    <name evidence="1" type="ORF">RJT34_04470</name>
</gene>
<comment type="caution">
    <text evidence="1">The sequence shown here is derived from an EMBL/GenBank/DDBJ whole genome shotgun (WGS) entry which is preliminary data.</text>
</comment>
<reference evidence="1 2" key="1">
    <citation type="submission" date="2024-01" db="EMBL/GenBank/DDBJ databases">
        <title>The genomes of 5 underutilized Papilionoideae crops provide insights into root nodulation and disease resistance.</title>
        <authorList>
            <person name="Yuan L."/>
        </authorList>
    </citation>
    <scope>NUCLEOTIDE SEQUENCE [LARGE SCALE GENOMIC DNA]</scope>
    <source>
        <strain evidence="1">LY-2023</strain>
        <tissue evidence="1">Leaf</tissue>
    </source>
</reference>
<dbReference type="EMBL" id="JAYKXN010000001">
    <property type="protein sequence ID" value="KAK7319745.1"/>
    <property type="molecule type" value="Genomic_DNA"/>
</dbReference>
<evidence type="ECO:0000313" key="2">
    <source>
        <dbReference type="Proteomes" id="UP001359559"/>
    </source>
</evidence>
<name>A0AAN9Q0L7_CLITE</name>